<sequence>MIKTQNPLVRFVVDYFSRPNKNRFEIVDVLRGLAVVQMMIFHFCFLLKEFRIAFLDFSYNANWAAFRIVIVTMFLSLVGVSLKIAWERGLKRKSYYRRLAQLFFYGLALSLTTYIIAPSRTVIFGILQFIFVASILGLVFVRLVWVNLILGTVIIWLGFNYANPIFNQAGLWWIGMVTRGPVTLDYVPLFPWFGLVLIGIFIGHFVVHKPQLAPIKSWHAKDFVSQTLALTGRHSLTLYMAHVPIFFVFIYLFMT</sequence>
<accession>A0A545TA43</accession>
<evidence type="ECO:0000313" key="4">
    <source>
        <dbReference type="Proteomes" id="UP000317839"/>
    </source>
</evidence>
<evidence type="ECO:0000259" key="2">
    <source>
        <dbReference type="Pfam" id="PF07786"/>
    </source>
</evidence>
<name>A0A545TA43_9GAMM</name>
<evidence type="ECO:0000256" key="1">
    <source>
        <dbReference type="SAM" id="Phobius"/>
    </source>
</evidence>
<organism evidence="3 4">
    <name type="scientific">Aliikangiella marina</name>
    <dbReference type="NCBI Taxonomy" id="1712262"/>
    <lineage>
        <taxon>Bacteria</taxon>
        <taxon>Pseudomonadati</taxon>
        <taxon>Pseudomonadota</taxon>
        <taxon>Gammaproteobacteria</taxon>
        <taxon>Oceanospirillales</taxon>
        <taxon>Pleioneaceae</taxon>
        <taxon>Aliikangiella</taxon>
    </lineage>
</organism>
<protein>
    <submittedName>
        <fullName evidence="3">DUF1624 domain-containing protein</fullName>
    </submittedName>
</protein>
<feature type="transmembrane region" description="Helical" evidence="1">
    <location>
        <begin position="98"/>
        <end position="116"/>
    </location>
</feature>
<dbReference type="Proteomes" id="UP000317839">
    <property type="component" value="Unassembled WGS sequence"/>
</dbReference>
<keyword evidence="4" id="KW-1185">Reference proteome</keyword>
<feature type="domain" description="Heparan-alpha-glucosaminide N-acetyltransferase catalytic" evidence="2">
    <location>
        <begin position="23"/>
        <end position="244"/>
    </location>
</feature>
<feature type="transmembrane region" description="Helical" evidence="1">
    <location>
        <begin position="186"/>
        <end position="207"/>
    </location>
</feature>
<feature type="transmembrane region" description="Helical" evidence="1">
    <location>
        <begin position="29"/>
        <end position="48"/>
    </location>
</feature>
<dbReference type="OrthoDB" id="9807591at2"/>
<dbReference type="EMBL" id="VIKR01000003">
    <property type="protein sequence ID" value="TQV74078.1"/>
    <property type="molecule type" value="Genomic_DNA"/>
</dbReference>
<dbReference type="Pfam" id="PF07786">
    <property type="entry name" value="HGSNAT_cat"/>
    <property type="match status" value="1"/>
</dbReference>
<proteinExistence type="predicted"/>
<keyword evidence="1" id="KW-0812">Transmembrane</keyword>
<keyword evidence="1" id="KW-1133">Transmembrane helix</keyword>
<reference evidence="3 4" key="1">
    <citation type="submission" date="2019-06" db="EMBL/GenBank/DDBJ databases">
        <title>Draft genome of Aliikangiella marina GYP-15.</title>
        <authorList>
            <person name="Wang G."/>
        </authorList>
    </citation>
    <scope>NUCLEOTIDE SEQUENCE [LARGE SCALE GENOMIC DNA]</scope>
    <source>
        <strain evidence="3 4">GYP-15</strain>
    </source>
</reference>
<feature type="transmembrane region" description="Helical" evidence="1">
    <location>
        <begin position="148"/>
        <end position="166"/>
    </location>
</feature>
<feature type="transmembrane region" description="Helical" evidence="1">
    <location>
        <begin position="68"/>
        <end position="86"/>
    </location>
</feature>
<comment type="caution">
    <text evidence="3">The sequence shown here is derived from an EMBL/GenBank/DDBJ whole genome shotgun (WGS) entry which is preliminary data.</text>
</comment>
<feature type="transmembrane region" description="Helical" evidence="1">
    <location>
        <begin position="236"/>
        <end position="254"/>
    </location>
</feature>
<keyword evidence="1" id="KW-0472">Membrane</keyword>
<dbReference type="AlphaFoldDB" id="A0A545TA43"/>
<gene>
    <name evidence="3" type="ORF">FLL45_14570</name>
</gene>
<feature type="transmembrane region" description="Helical" evidence="1">
    <location>
        <begin position="122"/>
        <end position="141"/>
    </location>
</feature>
<dbReference type="RefSeq" id="WP_142942786.1">
    <property type="nucleotide sequence ID" value="NZ_VIKR01000003.1"/>
</dbReference>
<dbReference type="InterPro" id="IPR012429">
    <property type="entry name" value="HGSNAT_cat"/>
</dbReference>
<evidence type="ECO:0000313" key="3">
    <source>
        <dbReference type="EMBL" id="TQV74078.1"/>
    </source>
</evidence>